<comment type="caution">
    <text evidence="1">The sequence shown here is derived from an EMBL/GenBank/DDBJ whole genome shotgun (WGS) entry which is preliminary data.</text>
</comment>
<gene>
    <name evidence="1" type="ORF">L1987_16965</name>
</gene>
<evidence type="ECO:0000313" key="2">
    <source>
        <dbReference type="Proteomes" id="UP001056120"/>
    </source>
</evidence>
<reference evidence="2" key="1">
    <citation type="journal article" date="2022" name="Mol. Ecol. Resour.">
        <title>The genomes of chicory, endive, great burdock and yacon provide insights into Asteraceae palaeo-polyploidization history and plant inulin production.</title>
        <authorList>
            <person name="Fan W."/>
            <person name="Wang S."/>
            <person name="Wang H."/>
            <person name="Wang A."/>
            <person name="Jiang F."/>
            <person name="Liu H."/>
            <person name="Zhao H."/>
            <person name="Xu D."/>
            <person name="Zhang Y."/>
        </authorList>
    </citation>
    <scope>NUCLEOTIDE SEQUENCE [LARGE SCALE GENOMIC DNA]</scope>
    <source>
        <strain evidence="2">cv. Yunnan</strain>
    </source>
</reference>
<reference evidence="1 2" key="2">
    <citation type="journal article" date="2022" name="Mol. Ecol. Resour.">
        <title>The genomes of chicory, endive, great burdock and yacon provide insights into Asteraceae paleo-polyploidization history and plant inulin production.</title>
        <authorList>
            <person name="Fan W."/>
            <person name="Wang S."/>
            <person name="Wang H."/>
            <person name="Wang A."/>
            <person name="Jiang F."/>
            <person name="Liu H."/>
            <person name="Zhao H."/>
            <person name="Xu D."/>
            <person name="Zhang Y."/>
        </authorList>
    </citation>
    <scope>NUCLEOTIDE SEQUENCE [LARGE SCALE GENOMIC DNA]</scope>
    <source>
        <strain evidence="2">cv. Yunnan</strain>
        <tissue evidence="1">Leaves</tissue>
    </source>
</reference>
<dbReference type="Proteomes" id="UP001056120">
    <property type="component" value="Linkage Group LG06"/>
</dbReference>
<dbReference type="EMBL" id="CM042023">
    <property type="protein sequence ID" value="KAI3812258.1"/>
    <property type="molecule type" value="Genomic_DNA"/>
</dbReference>
<name>A0ACB9IVJ4_9ASTR</name>
<protein>
    <submittedName>
        <fullName evidence="1">Uncharacterized protein</fullName>
    </submittedName>
</protein>
<accession>A0ACB9IVJ4</accession>
<organism evidence="1 2">
    <name type="scientific">Smallanthus sonchifolius</name>
    <dbReference type="NCBI Taxonomy" id="185202"/>
    <lineage>
        <taxon>Eukaryota</taxon>
        <taxon>Viridiplantae</taxon>
        <taxon>Streptophyta</taxon>
        <taxon>Embryophyta</taxon>
        <taxon>Tracheophyta</taxon>
        <taxon>Spermatophyta</taxon>
        <taxon>Magnoliopsida</taxon>
        <taxon>eudicotyledons</taxon>
        <taxon>Gunneridae</taxon>
        <taxon>Pentapetalae</taxon>
        <taxon>asterids</taxon>
        <taxon>campanulids</taxon>
        <taxon>Asterales</taxon>
        <taxon>Asteraceae</taxon>
        <taxon>Asteroideae</taxon>
        <taxon>Heliantheae alliance</taxon>
        <taxon>Millerieae</taxon>
        <taxon>Smallanthus</taxon>
    </lineage>
</organism>
<keyword evidence="2" id="KW-1185">Reference proteome</keyword>
<sequence>MWAKKERATSEKRLSHEDIAMTAEYAGKAVVATTRSLRELLPTSAVDGALDTCYCSTPEFLPTLVVATASNFLLRHQLQPLVEDDGNEKIGPSRKAQKIDGNHEATSKERKGAPIPVAYFPIGSNFSRL</sequence>
<proteinExistence type="predicted"/>
<evidence type="ECO:0000313" key="1">
    <source>
        <dbReference type="EMBL" id="KAI3812258.1"/>
    </source>
</evidence>